<feature type="domain" description="PARP-type" evidence="6">
    <location>
        <begin position="8"/>
        <end position="64"/>
    </location>
</feature>
<proteinExistence type="predicted"/>
<reference evidence="7 8" key="1">
    <citation type="journal article" date="2018" name="Science">
        <title>The opium poppy genome and morphinan production.</title>
        <authorList>
            <person name="Guo L."/>
            <person name="Winzer T."/>
            <person name="Yang X."/>
            <person name="Li Y."/>
            <person name="Ning Z."/>
            <person name="He Z."/>
            <person name="Teodor R."/>
            <person name="Lu Y."/>
            <person name="Bowser T.A."/>
            <person name="Graham I.A."/>
            <person name="Ye K."/>
        </authorList>
    </citation>
    <scope>NUCLEOTIDE SEQUENCE [LARGE SCALE GENOMIC DNA]</scope>
    <source>
        <strain evidence="8">cv. HN1</strain>
        <tissue evidence="7">Leaves</tissue>
    </source>
</reference>
<evidence type="ECO:0000256" key="3">
    <source>
        <dbReference type="ARBA" id="ARBA00022771"/>
    </source>
</evidence>
<evidence type="ECO:0000313" key="7">
    <source>
        <dbReference type="EMBL" id="RZC43634.1"/>
    </source>
</evidence>
<dbReference type="GO" id="GO:0046404">
    <property type="term" value="F:ATP-dependent polydeoxyribonucleotide 5'-hydroxyl-kinase activity"/>
    <property type="evidence" value="ECO:0007669"/>
    <property type="project" value="TreeGrafter"/>
</dbReference>
<protein>
    <recommendedName>
        <fullName evidence="6">PARP-type domain-containing protein</fullName>
    </recommendedName>
</protein>
<dbReference type="GO" id="GO:0003690">
    <property type="term" value="F:double-stranded DNA binding"/>
    <property type="evidence" value="ECO:0007669"/>
    <property type="project" value="TreeGrafter"/>
</dbReference>
<dbReference type="PANTHER" id="PTHR12083">
    <property type="entry name" value="BIFUNCTIONAL POLYNUCLEOTIDE PHOSPHATASE/KINASE"/>
    <property type="match status" value="1"/>
</dbReference>
<sequence>MKAALLARYAPIPAKSLRLGSIRKERGSDMTRWYHPTCFPTDSKSIYVDEIDGFSSLEVRKTDETIMDKGKESSSKKLKVAELEIAFSISDVQKQYKDEGLSDSVKIVAFGFDGCLANTDVRRIAQKKLNWDLPVAEQVEI</sequence>
<dbReference type="Proteomes" id="UP000316621">
    <property type="component" value="Chromosome 1"/>
</dbReference>
<evidence type="ECO:0000313" key="8">
    <source>
        <dbReference type="Proteomes" id="UP000316621"/>
    </source>
</evidence>
<dbReference type="EMBL" id="CM010715">
    <property type="protein sequence ID" value="RZC43634.1"/>
    <property type="molecule type" value="Genomic_DNA"/>
</dbReference>
<keyword evidence="2" id="KW-0479">Metal-binding</keyword>
<evidence type="ECO:0000259" key="6">
    <source>
        <dbReference type="SMART" id="SM01336"/>
    </source>
</evidence>
<dbReference type="InterPro" id="IPR036957">
    <property type="entry name" value="Znf_PARP_sf"/>
</dbReference>
<evidence type="ECO:0000256" key="1">
    <source>
        <dbReference type="ARBA" id="ARBA00004123"/>
    </source>
</evidence>
<keyword evidence="5" id="KW-0539">Nucleus</keyword>
<organism evidence="7 8">
    <name type="scientific">Papaver somniferum</name>
    <name type="common">Opium poppy</name>
    <dbReference type="NCBI Taxonomy" id="3469"/>
    <lineage>
        <taxon>Eukaryota</taxon>
        <taxon>Viridiplantae</taxon>
        <taxon>Streptophyta</taxon>
        <taxon>Embryophyta</taxon>
        <taxon>Tracheophyta</taxon>
        <taxon>Spermatophyta</taxon>
        <taxon>Magnoliopsida</taxon>
        <taxon>Ranunculales</taxon>
        <taxon>Papaveraceae</taxon>
        <taxon>Papaveroideae</taxon>
        <taxon>Papaver</taxon>
    </lineage>
</organism>
<name>A0A4Y7I4F7_PAPSO</name>
<dbReference type="GO" id="GO:0008270">
    <property type="term" value="F:zinc ion binding"/>
    <property type="evidence" value="ECO:0007669"/>
    <property type="project" value="UniProtKB-KW"/>
</dbReference>
<dbReference type="GO" id="GO:0046403">
    <property type="term" value="F:polynucleotide 3'-phosphatase activity"/>
    <property type="evidence" value="ECO:0007669"/>
    <property type="project" value="TreeGrafter"/>
</dbReference>
<gene>
    <name evidence="7" type="ORF">C5167_036579</name>
</gene>
<keyword evidence="8" id="KW-1185">Reference proteome</keyword>
<evidence type="ECO:0000256" key="4">
    <source>
        <dbReference type="ARBA" id="ARBA00022833"/>
    </source>
</evidence>
<comment type="subcellular location">
    <subcellularLocation>
        <location evidence="1">Nucleus</location>
    </subcellularLocation>
</comment>
<dbReference type="PANTHER" id="PTHR12083:SF9">
    <property type="entry name" value="BIFUNCTIONAL POLYNUCLEOTIDE PHOSPHATASE_KINASE"/>
    <property type="match status" value="1"/>
</dbReference>
<dbReference type="InterPro" id="IPR001510">
    <property type="entry name" value="Znf_PARP"/>
</dbReference>
<accession>A0A4Y7I4F7</accession>
<dbReference type="Gene3D" id="3.30.1740.10">
    <property type="entry name" value="Zinc finger, PARP-type"/>
    <property type="match status" value="1"/>
</dbReference>
<dbReference type="Gramene" id="RZC43634">
    <property type="protein sequence ID" value="RZC43634"/>
    <property type="gene ID" value="C5167_036579"/>
</dbReference>
<evidence type="ECO:0000256" key="5">
    <source>
        <dbReference type="ARBA" id="ARBA00023242"/>
    </source>
</evidence>
<dbReference type="AlphaFoldDB" id="A0A4Y7I4F7"/>
<dbReference type="SUPFAM" id="SSF57716">
    <property type="entry name" value="Glucocorticoid receptor-like (DNA-binding domain)"/>
    <property type="match status" value="1"/>
</dbReference>
<keyword evidence="4" id="KW-0862">Zinc</keyword>
<keyword evidence="3" id="KW-0863">Zinc-finger</keyword>
<evidence type="ECO:0000256" key="2">
    <source>
        <dbReference type="ARBA" id="ARBA00022723"/>
    </source>
</evidence>
<dbReference type="GO" id="GO:0006281">
    <property type="term" value="P:DNA repair"/>
    <property type="evidence" value="ECO:0007669"/>
    <property type="project" value="TreeGrafter"/>
</dbReference>
<dbReference type="GO" id="GO:0005634">
    <property type="term" value="C:nucleus"/>
    <property type="evidence" value="ECO:0007669"/>
    <property type="project" value="UniProtKB-SubCell"/>
</dbReference>
<dbReference type="STRING" id="3469.A0A4Y7I4F7"/>
<dbReference type="SMART" id="SM01336">
    <property type="entry name" value="zf-PARP"/>
    <property type="match status" value="1"/>
</dbReference>